<protein>
    <submittedName>
        <fullName evidence="2">Uncharacterized protein</fullName>
    </submittedName>
</protein>
<reference evidence="2" key="1">
    <citation type="submission" date="2021-02" db="EMBL/GenBank/DDBJ databases">
        <title>Genome sequence Cadophora malorum strain M34.</title>
        <authorList>
            <person name="Stefanovic E."/>
            <person name="Vu D."/>
            <person name="Scully C."/>
            <person name="Dijksterhuis J."/>
            <person name="Roader J."/>
            <person name="Houbraken J."/>
        </authorList>
    </citation>
    <scope>NUCLEOTIDE SEQUENCE</scope>
    <source>
        <strain evidence="2">M34</strain>
    </source>
</reference>
<organism evidence="2 3">
    <name type="scientific">Cadophora malorum</name>
    <dbReference type="NCBI Taxonomy" id="108018"/>
    <lineage>
        <taxon>Eukaryota</taxon>
        <taxon>Fungi</taxon>
        <taxon>Dikarya</taxon>
        <taxon>Ascomycota</taxon>
        <taxon>Pezizomycotina</taxon>
        <taxon>Leotiomycetes</taxon>
        <taxon>Helotiales</taxon>
        <taxon>Ploettnerulaceae</taxon>
        <taxon>Cadophora</taxon>
    </lineage>
</organism>
<keyword evidence="3" id="KW-1185">Reference proteome</keyword>
<keyword evidence="1" id="KW-1133">Transmembrane helix</keyword>
<feature type="transmembrane region" description="Helical" evidence="1">
    <location>
        <begin position="58"/>
        <end position="77"/>
    </location>
</feature>
<accession>A0A8H7TLC7</accession>
<gene>
    <name evidence="2" type="ORF">IFR04_005523</name>
</gene>
<dbReference type="AlphaFoldDB" id="A0A8H7TLC7"/>
<name>A0A8H7TLC7_9HELO</name>
<dbReference type="Proteomes" id="UP000664132">
    <property type="component" value="Unassembled WGS sequence"/>
</dbReference>
<keyword evidence="1" id="KW-0812">Transmembrane</keyword>
<evidence type="ECO:0000313" key="3">
    <source>
        <dbReference type="Proteomes" id="UP000664132"/>
    </source>
</evidence>
<sequence length="127" mass="14593">MDAMPALKEDTTTSDSKWLYNAIKEQIAKILTSIVGPSTEVNEYKQFTRMRAFLITEVMAQIFATAGIAYYVFFIVYPQSVRDIRITRNIERQGSPVRRMKVTECMTYLIMCLLAIELLVIALPLFL</sequence>
<keyword evidence="1" id="KW-0472">Membrane</keyword>
<feature type="transmembrane region" description="Helical" evidence="1">
    <location>
        <begin position="108"/>
        <end position="126"/>
    </location>
</feature>
<evidence type="ECO:0000313" key="2">
    <source>
        <dbReference type="EMBL" id="KAG4421340.1"/>
    </source>
</evidence>
<dbReference type="EMBL" id="JAFJYH010000067">
    <property type="protein sequence ID" value="KAG4421340.1"/>
    <property type="molecule type" value="Genomic_DNA"/>
</dbReference>
<comment type="caution">
    <text evidence="2">The sequence shown here is derived from an EMBL/GenBank/DDBJ whole genome shotgun (WGS) entry which is preliminary data.</text>
</comment>
<evidence type="ECO:0000256" key="1">
    <source>
        <dbReference type="SAM" id="Phobius"/>
    </source>
</evidence>
<proteinExistence type="predicted"/>